<accession>A0ABC8VZW1</accession>
<keyword evidence="1 3" id="KW-0853">WD repeat</keyword>
<evidence type="ECO:0008006" key="6">
    <source>
        <dbReference type="Google" id="ProtNLM"/>
    </source>
</evidence>
<keyword evidence="2" id="KW-0677">Repeat</keyword>
<dbReference type="SMART" id="SM00320">
    <property type="entry name" value="WD40"/>
    <property type="match status" value="3"/>
</dbReference>
<keyword evidence="5" id="KW-1185">Reference proteome</keyword>
<sequence length="408" mass="44538">MDDGEATAAAMEVEAEASPCAGLYAPVTSDSPSPNPYGSVASRRLSLKNSIQTNFGDDYVFQIASCQEISKLAVSLSTNALKFYSPETGQYMGECKGHEGTIHEISFSVPSSPQVICSCSSDGTVRAWDTRNFKQISALRGSASQEMFTFSFGGSSGNLLAAGSNAQVLLWDWRNSKQVACLEESHMDDVTQVKFAPNQQSKLISAAVDGLLCVFDTDGDIDEDNHLLSVMNAETSVAKVGFFGNTYQKLWCLTHIETLSIWDWNDGSRELNLEDARSLATDKWNLDHVDYFVDCHYSLPDDRLWLIGGTSAGTLGYFPVRNDPAGAICSAEAILEGGHTGVVRTVYPAAGTHESLGQNRGIFGWTGGEDGRLCCWRSDEIAEINKSWISSSLVWKLQKKTKSRHQPY</sequence>
<dbReference type="InterPro" id="IPR019775">
    <property type="entry name" value="WD40_repeat_CS"/>
</dbReference>
<gene>
    <name evidence="4" type="ORF">URODEC1_LOCUS8337</name>
</gene>
<protein>
    <recommendedName>
        <fullName evidence="6">Transducin/WD40 repeat-like superfamily protein</fullName>
    </recommendedName>
</protein>
<evidence type="ECO:0000256" key="1">
    <source>
        <dbReference type="ARBA" id="ARBA00022574"/>
    </source>
</evidence>
<dbReference type="Gene3D" id="2.130.10.10">
    <property type="entry name" value="YVTN repeat-like/Quinoprotein amine dehydrogenase"/>
    <property type="match status" value="2"/>
</dbReference>
<proteinExistence type="predicted"/>
<dbReference type="SUPFAM" id="SSF50978">
    <property type="entry name" value="WD40 repeat-like"/>
    <property type="match status" value="1"/>
</dbReference>
<name>A0ABC8VZW1_9POAL</name>
<evidence type="ECO:0000256" key="2">
    <source>
        <dbReference type="ARBA" id="ARBA00022737"/>
    </source>
</evidence>
<dbReference type="Pfam" id="PF00400">
    <property type="entry name" value="WD40"/>
    <property type="match status" value="2"/>
</dbReference>
<dbReference type="PROSITE" id="PS50082">
    <property type="entry name" value="WD_REPEATS_2"/>
    <property type="match status" value="1"/>
</dbReference>
<dbReference type="PANTHER" id="PTHR22889:SF0">
    <property type="entry name" value="WD REPEAT-CONTAINING PROTEIN 89"/>
    <property type="match status" value="1"/>
</dbReference>
<dbReference type="InterPro" id="IPR036322">
    <property type="entry name" value="WD40_repeat_dom_sf"/>
</dbReference>
<dbReference type="InterPro" id="IPR015943">
    <property type="entry name" value="WD40/YVTN_repeat-like_dom_sf"/>
</dbReference>
<dbReference type="PANTHER" id="PTHR22889">
    <property type="entry name" value="WD REPEAT-CONTAINING PROTEIN 89"/>
    <property type="match status" value="1"/>
</dbReference>
<organism evidence="4 5">
    <name type="scientific">Urochloa decumbens</name>
    <dbReference type="NCBI Taxonomy" id="240449"/>
    <lineage>
        <taxon>Eukaryota</taxon>
        <taxon>Viridiplantae</taxon>
        <taxon>Streptophyta</taxon>
        <taxon>Embryophyta</taxon>
        <taxon>Tracheophyta</taxon>
        <taxon>Spermatophyta</taxon>
        <taxon>Magnoliopsida</taxon>
        <taxon>Liliopsida</taxon>
        <taxon>Poales</taxon>
        <taxon>Poaceae</taxon>
        <taxon>PACMAD clade</taxon>
        <taxon>Panicoideae</taxon>
        <taxon>Panicodae</taxon>
        <taxon>Paniceae</taxon>
        <taxon>Melinidinae</taxon>
        <taxon>Urochloa</taxon>
    </lineage>
</organism>
<feature type="repeat" description="WD" evidence="3">
    <location>
        <begin position="95"/>
        <end position="138"/>
    </location>
</feature>
<evidence type="ECO:0000256" key="3">
    <source>
        <dbReference type="PROSITE-ProRule" id="PRU00221"/>
    </source>
</evidence>
<dbReference type="InterPro" id="IPR039328">
    <property type="entry name" value="WDR89"/>
</dbReference>
<dbReference type="EMBL" id="OZ075121">
    <property type="protein sequence ID" value="CAL4899698.1"/>
    <property type="molecule type" value="Genomic_DNA"/>
</dbReference>
<dbReference type="InterPro" id="IPR001680">
    <property type="entry name" value="WD40_rpt"/>
</dbReference>
<evidence type="ECO:0000313" key="4">
    <source>
        <dbReference type="EMBL" id="CAL4899698.1"/>
    </source>
</evidence>
<dbReference type="PROSITE" id="PS00678">
    <property type="entry name" value="WD_REPEATS_1"/>
    <property type="match status" value="1"/>
</dbReference>
<dbReference type="AlphaFoldDB" id="A0ABC8VZW1"/>
<evidence type="ECO:0000313" key="5">
    <source>
        <dbReference type="Proteomes" id="UP001497457"/>
    </source>
</evidence>
<dbReference type="Proteomes" id="UP001497457">
    <property type="component" value="Chromosome 11b"/>
</dbReference>
<reference evidence="4" key="1">
    <citation type="submission" date="2024-10" db="EMBL/GenBank/DDBJ databases">
        <authorList>
            <person name="Ryan C."/>
        </authorList>
    </citation>
    <scope>NUCLEOTIDE SEQUENCE [LARGE SCALE GENOMIC DNA]</scope>
</reference>